<keyword evidence="3" id="KW-1185">Reference proteome</keyword>
<dbReference type="RefSeq" id="WP_186639092.1">
    <property type="nucleotide sequence ID" value="NZ_JACOAF010000031.1"/>
</dbReference>
<protein>
    <recommendedName>
        <fullName evidence="1">YxiG-like domain-containing protein</fullName>
    </recommendedName>
</protein>
<organism evidence="2 3">
    <name type="scientific">Rufibacter sediminis</name>
    <dbReference type="NCBI Taxonomy" id="2762756"/>
    <lineage>
        <taxon>Bacteria</taxon>
        <taxon>Pseudomonadati</taxon>
        <taxon>Bacteroidota</taxon>
        <taxon>Cytophagia</taxon>
        <taxon>Cytophagales</taxon>
        <taxon>Hymenobacteraceae</taxon>
        <taxon>Rufibacter</taxon>
    </lineage>
</organism>
<dbReference type="EMBL" id="JACOAF010000031">
    <property type="protein sequence ID" value="MBC3540839.1"/>
    <property type="molecule type" value="Genomic_DNA"/>
</dbReference>
<sequence>MLEQPDLSSITLDDFIDGAILSHGFLPYKRDYFFHIETLWREPLAGQYLLVFRHCYEMNFQIITGGETLLQSWDDCFTNMEEYEKAGEPEGYVWGTNWANAYPGFSVLENSRRAQDWALKLSKPMQEVQLEAEIMKFNFVFFDWTLKKLNNETGLISHVLFPFGD</sequence>
<gene>
    <name evidence="2" type="ORF">H7U12_14185</name>
</gene>
<evidence type="ECO:0000259" key="1">
    <source>
        <dbReference type="Pfam" id="PF24712"/>
    </source>
</evidence>
<evidence type="ECO:0000313" key="2">
    <source>
        <dbReference type="EMBL" id="MBC3540839.1"/>
    </source>
</evidence>
<comment type="caution">
    <text evidence="2">The sequence shown here is derived from an EMBL/GenBank/DDBJ whole genome shotgun (WGS) entry which is preliminary data.</text>
</comment>
<evidence type="ECO:0000313" key="3">
    <source>
        <dbReference type="Proteomes" id="UP000659698"/>
    </source>
</evidence>
<accession>A0ABR6VUK1</accession>
<name>A0ABR6VUK1_9BACT</name>
<dbReference type="Proteomes" id="UP000659698">
    <property type="component" value="Unassembled WGS sequence"/>
</dbReference>
<feature type="domain" description="YxiG-like" evidence="1">
    <location>
        <begin position="11"/>
        <end position="150"/>
    </location>
</feature>
<proteinExistence type="predicted"/>
<dbReference type="InterPro" id="IPR058188">
    <property type="entry name" value="YxiG-like"/>
</dbReference>
<dbReference type="Pfam" id="PF24712">
    <property type="entry name" value="YxiG_2"/>
    <property type="match status" value="1"/>
</dbReference>
<reference evidence="2 3" key="1">
    <citation type="journal article" date="2019" name="Int. J. Syst. Evol. Microbiol.">
        <title>Rufibacter sediminis sp. nov., isolated from freshwater lake sediment.</title>
        <authorList>
            <person name="Qu J.H."/>
            <person name="Zhang L.J."/>
            <person name="Fu Y.H."/>
            <person name="Li H.F."/>
        </authorList>
    </citation>
    <scope>NUCLEOTIDE SEQUENCE [LARGE SCALE GENOMIC DNA]</scope>
    <source>
        <strain evidence="2 3">H-1</strain>
    </source>
</reference>